<dbReference type="RefSeq" id="WP_180909094.1">
    <property type="nucleotide sequence ID" value="NZ_CAIJDP010000068.1"/>
</dbReference>
<dbReference type="Gene3D" id="3.90.550.10">
    <property type="entry name" value="Spore Coat Polysaccharide Biosynthesis Protein SpsA, Chain A"/>
    <property type="match status" value="1"/>
</dbReference>
<evidence type="ECO:0000313" key="3">
    <source>
        <dbReference type="EMBL" id="CAD0004603.1"/>
    </source>
</evidence>
<name>A0A6V6YYP7_9FLAO</name>
<feature type="domain" description="Glycosyltransferase 2-like" evidence="2">
    <location>
        <begin position="9"/>
        <end position="127"/>
    </location>
</feature>
<accession>A0A6V6YYP7</accession>
<dbReference type="PANTHER" id="PTHR43630">
    <property type="entry name" value="POLY-BETA-1,6-N-ACETYL-D-GLUCOSAMINE SYNTHASE"/>
    <property type="match status" value="1"/>
</dbReference>
<comment type="similarity">
    <text evidence="1">Belongs to the glycosyltransferase 2 family. WaaE/KdtX subfamily.</text>
</comment>
<dbReference type="InterPro" id="IPR029044">
    <property type="entry name" value="Nucleotide-diphossugar_trans"/>
</dbReference>
<evidence type="ECO:0000256" key="1">
    <source>
        <dbReference type="ARBA" id="ARBA00038494"/>
    </source>
</evidence>
<dbReference type="EMBL" id="CAIJDP010000068">
    <property type="protein sequence ID" value="CAD0004603.1"/>
    <property type="molecule type" value="Genomic_DNA"/>
</dbReference>
<dbReference type="InterPro" id="IPR001173">
    <property type="entry name" value="Glyco_trans_2-like"/>
</dbReference>
<comment type="caution">
    <text evidence="3">The sequence shown here is derived from an EMBL/GenBank/DDBJ whole genome shotgun (WGS) entry which is preliminary data.</text>
</comment>
<sequence length="306" mass="36217">MNNPPSLTAIVLTYNEEIHLQRCLDSLKGVCSEIVVIDSYSTDKTKEIAIQNGARFYQNKFSNHANQLNWGIEFGHITTDWVIRVDADEYLSEELGRNIKKDLITMNANVHGIRVKRLMYFFDRPLKKGGMYPIWHTKLWRNGSAFCEQRWMDERIKLNQGETASLEGDLVDHNLNNLTWWIQKHNGYATREAIDILDKIYNFTDAELVPSNLFGNGEERRRWFKQKYLMLPLFVRPLLFWFIRYVLQGGFFEGKRGFIWNILQCGWYRFLVDVKIYEAYKKAGYNKENLILFFKKEYGYDVTKIG</sequence>
<protein>
    <submittedName>
        <fullName evidence="3">Glycosyl transferase</fullName>
    </submittedName>
</protein>
<dbReference type="GO" id="GO:0016740">
    <property type="term" value="F:transferase activity"/>
    <property type="evidence" value="ECO:0007669"/>
    <property type="project" value="UniProtKB-KW"/>
</dbReference>
<evidence type="ECO:0000259" key="2">
    <source>
        <dbReference type="Pfam" id="PF00535"/>
    </source>
</evidence>
<dbReference type="AlphaFoldDB" id="A0A6V6YYP7"/>
<keyword evidence="3" id="KW-0808">Transferase</keyword>
<dbReference type="SUPFAM" id="SSF53448">
    <property type="entry name" value="Nucleotide-diphospho-sugar transferases"/>
    <property type="match status" value="1"/>
</dbReference>
<keyword evidence="4" id="KW-1185">Reference proteome</keyword>
<reference evidence="3 4" key="1">
    <citation type="submission" date="2020-06" db="EMBL/GenBank/DDBJ databases">
        <authorList>
            <person name="Criscuolo A."/>
        </authorList>
    </citation>
    <scope>NUCLEOTIDE SEQUENCE [LARGE SCALE GENOMIC DNA]</scope>
    <source>
        <strain evidence="4">CIP 111411</strain>
    </source>
</reference>
<dbReference type="CDD" id="cd02511">
    <property type="entry name" value="Beta4Glucosyltransferase"/>
    <property type="match status" value="1"/>
</dbReference>
<dbReference type="PANTHER" id="PTHR43630:SF2">
    <property type="entry name" value="GLYCOSYLTRANSFERASE"/>
    <property type="match status" value="1"/>
</dbReference>
<proteinExistence type="inferred from homology"/>
<dbReference type="Pfam" id="PF00535">
    <property type="entry name" value="Glycos_transf_2"/>
    <property type="match status" value="1"/>
</dbReference>
<evidence type="ECO:0000313" key="4">
    <source>
        <dbReference type="Proteomes" id="UP000530060"/>
    </source>
</evidence>
<organism evidence="3 4">
    <name type="scientific">Flavobacterium salmonis</name>
    <dbReference type="NCBI Taxonomy" id="2654844"/>
    <lineage>
        <taxon>Bacteria</taxon>
        <taxon>Pseudomonadati</taxon>
        <taxon>Bacteroidota</taxon>
        <taxon>Flavobacteriia</taxon>
        <taxon>Flavobacteriales</taxon>
        <taxon>Flavobacteriaceae</taxon>
        <taxon>Flavobacterium</taxon>
    </lineage>
</organism>
<gene>
    <name evidence="3" type="ORF">FLAT13_02370</name>
</gene>
<dbReference type="Proteomes" id="UP000530060">
    <property type="component" value="Unassembled WGS sequence"/>
</dbReference>